<reference evidence="3" key="1">
    <citation type="submission" date="2022-11" db="UniProtKB">
        <authorList>
            <consortium name="WormBaseParasite"/>
        </authorList>
    </citation>
    <scope>IDENTIFICATION</scope>
</reference>
<evidence type="ECO:0000313" key="3">
    <source>
        <dbReference type="WBParaSite" id="nRc.2.0.1.t43307-RA"/>
    </source>
</evidence>
<accession>A0A915KWI3</accession>
<protein>
    <submittedName>
        <fullName evidence="3">Uncharacterized protein</fullName>
    </submittedName>
</protein>
<dbReference type="Proteomes" id="UP000887565">
    <property type="component" value="Unplaced"/>
</dbReference>
<proteinExistence type="predicted"/>
<sequence length="112" mass="11610">MASSEVRLDDKVQEPSTSRTPSKFKAPSAAERAASTTAGASATAISTAVQPTKRSRTPLKILQSIGNRMTGGGGGKRSKDTSPVGQASDLPRPRIGPDGRLLDPKLQVPGRS</sequence>
<feature type="region of interest" description="Disordered" evidence="1">
    <location>
        <begin position="1"/>
        <end position="112"/>
    </location>
</feature>
<evidence type="ECO:0000256" key="1">
    <source>
        <dbReference type="SAM" id="MobiDB-lite"/>
    </source>
</evidence>
<dbReference type="WBParaSite" id="nRc.2.0.1.t43307-RA">
    <property type="protein sequence ID" value="nRc.2.0.1.t43307-RA"/>
    <property type="gene ID" value="nRc.2.0.1.g43307"/>
</dbReference>
<evidence type="ECO:0000313" key="2">
    <source>
        <dbReference type="Proteomes" id="UP000887565"/>
    </source>
</evidence>
<feature type="compositionally biased region" description="Basic and acidic residues" evidence="1">
    <location>
        <begin position="1"/>
        <end position="13"/>
    </location>
</feature>
<keyword evidence="2" id="KW-1185">Reference proteome</keyword>
<feature type="compositionally biased region" description="Basic and acidic residues" evidence="1">
    <location>
        <begin position="91"/>
        <end position="103"/>
    </location>
</feature>
<dbReference type="AlphaFoldDB" id="A0A915KWI3"/>
<name>A0A915KWI3_ROMCU</name>
<feature type="compositionally biased region" description="Low complexity" evidence="1">
    <location>
        <begin position="26"/>
        <end position="48"/>
    </location>
</feature>
<organism evidence="2 3">
    <name type="scientific">Romanomermis culicivorax</name>
    <name type="common">Nematode worm</name>
    <dbReference type="NCBI Taxonomy" id="13658"/>
    <lineage>
        <taxon>Eukaryota</taxon>
        <taxon>Metazoa</taxon>
        <taxon>Ecdysozoa</taxon>
        <taxon>Nematoda</taxon>
        <taxon>Enoplea</taxon>
        <taxon>Dorylaimia</taxon>
        <taxon>Mermithida</taxon>
        <taxon>Mermithoidea</taxon>
        <taxon>Mermithidae</taxon>
        <taxon>Romanomermis</taxon>
    </lineage>
</organism>